<dbReference type="CDD" id="cd07377">
    <property type="entry name" value="WHTH_GntR"/>
    <property type="match status" value="1"/>
</dbReference>
<keyword evidence="3" id="KW-0804">Transcription</keyword>
<gene>
    <name evidence="5" type="ORF">K5V21_09185</name>
</gene>
<feature type="domain" description="HTH gntR-type" evidence="4">
    <location>
        <begin position="1"/>
        <end position="70"/>
    </location>
</feature>
<dbReference type="InterPro" id="IPR028978">
    <property type="entry name" value="Chorismate_lyase_/UTRA_dom_sf"/>
</dbReference>
<evidence type="ECO:0000259" key="4">
    <source>
        <dbReference type="PROSITE" id="PS50949"/>
    </source>
</evidence>
<dbReference type="InterPro" id="IPR011663">
    <property type="entry name" value="UTRA"/>
</dbReference>
<dbReference type="Pfam" id="PF00392">
    <property type="entry name" value="GntR"/>
    <property type="match status" value="1"/>
</dbReference>
<evidence type="ECO:0000256" key="1">
    <source>
        <dbReference type="ARBA" id="ARBA00023015"/>
    </source>
</evidence>
<proteinExistence type="predicted"/>
<dbReference type="EMBL" id="JAIKTU010000006">
    <property type="protein sequence ID" value="MBY0755633.1"/>
    <property type="molecule type" value="Genomic_DNA"/>
</dbReference>
<dbReference type="Gene3D" id="1.10.10.10">
    <property type="entry name" value="Winged helix-like DNA-binding domain superfamily/Winged helix DNA-binding domain"/>
    <property type="match status" value="1"/>
</dbReference>
<reference evidence="5 6" key="1">
    <citation type="journal article" date="2021" name="Cell Host Microbe">
        <title>in vivo commensal control of Clostridioides difficile virulence.</title>
        <authorList>
            <person name="Girinathan B.P."/>
            <person name="Dibenedetto N."/>
            <person name="Worley J.N."/>
            <person name="Peltier J."/>
            <person name="Arrieta-Ortiz M.L."/>
            <person name="Rupa Christinal Immanuel S."/>
            <person name="Lavin R."/>
            <person name="Delaney M.L."/>
            <person name="Cummins C."/>
            <person name="Hoffmann M."/>
            <person name="Luo Y."/>
            <person name="Gonzalez-Escalona N."/>
            <person name="Allard M."/>
            <person name="Onderdonk A.B."/>
            <person name="Gerber G.K."/>
            <person name="Sonenshein A.L."/>
            <person name="Baliga N."/>
            <person name="Dupuy B."/>
            <person name="Bry L."/>
        </authorList>
    </citation>
    <scope>NUCLEOTIDE SEQUENCE [LARGE SCALE GENOMIC DNA]</scope>
    <source>
        <strain evidence="5 6">DSM 599</strain>
    </source>
</reference>
<dbReference type="SMART" id="SM00866">
    <property type="entry name" value="UTRA"/>
    <property type="match status" value="1"/>
</dbReference>
<dbReference type="PANTHER" id="PTHR44846">
    <property type="entry name" value="MANNOSYL-D-GLYCERATE TRANSPORT/METABOLISM SYSTEM REPRESSOR MNGR-RELATED"/>
    <property type="match status" value="1"/>
</dbReference>
<evidence type="ECO:0000313" key="6">
    <source>
        <dbReference type="Proteomes" id="UP001299068"/>
    </source>
</evidence>
<evidence type="ECO:0000256" key="3">
    <source>
        <dbReference type="ARBA" id="ARBA00023163"/>
    </source>
</evidence>
<dbReference type="SMART" id="SM00345">
    <property type="entry name" value="HTH_GNTR"/>
    <property type="match status" value="1"/>
</dbReference>
<name>A0ABS7KXT6_CLOSR</name>
<sequence length="239" mass="27826">MNKYLAIYKELLNRINTGTYNNLNNSIPNEIQLSKEFNCSRMTMRRAIDLLVQEGIIYRRRGSGSFIRDNTSSKYSPVFKLNNEVISGLTHSIEYDIVNKLISFKLIFATELIKNALSIKLNDPVYEIIRVRYINNSPYVIEKTYMNATIISGITEEILEKSIYKYIEEELKLNISSSKKILRASPSNKSDRDYLLLAENEPVLEVEQIAYLSNGKAFEYSFSRHRYDKFEFTSFTSKK</sequence>
<keyword evidence="6" id="KW-1185">Reference proteome</keyword>
<dbReference type="Proteomes" id="UP001299068">
    <property type="component" value="Unassembled WGS sequence"/>
</dbReference>
<dbReference type="SUPFAM" id="SSF46785">
    <property type="entry name" value="Winged helix' DNA-binding domain"/>
    <property type="match status" value="1"/>
</dbReference>
<dbReference type="InterPro" id="IPR050679">
    <property type="entry name" value="Bact_HTH_transcr_reg"/>
</dbReference>
<dbReference type="InterPro" id="IPR036388">
    <property type="entry name" value="WH-like_DNA-bd_sf"/>
</dbReference>
<evidence type="ECO:0000256" key="2">
    <source>
        <dbReference type="ARBA" id="ARBA00023125"/>
    </source>
</evidence>
<organism evidence="5 6">
    <name type="scientific">Clostridium sardiniense</name>
    <name type="common">Clostridium absonum</name>
    <dbReference type="NCBI Taxonomy" id="29369"/>
    <lineage>
        <taxon>Bacteria</taxon>
        <taxon>Bacillati</taxon>
        <taxon>Bacillota</taxon>
        <taxon>Clostridia</taxon>
        <taxon>Eubacteriales</taxon>
        <taxon>Clostridiaceae</taxon>
        <taxon>Clostridium</taxon>
    </lineage>
</organism>
<protein>
    <submittedName>
        <fullName evidence="5">GntR family transcriptional regulator</fullName>
    </submittedName>
</protein>
<dbReference type="PROSITE" id="PS50949">
    <property type="entry name" value="HTH_GNTR"/>
    <property type="match status" value="1"/>
</dbReference>
<dbReference type="InterPro" id="IPR036390">
    <property type="entry name" value="WH_DNA-bd_sf"/>
</dbReference>
<dbReference type="SUPFAM" id="SSF64288">
    <property type="entry name" value="Chorismate lyase-like"/>
    <property type="match status" value="1"/>
</dbReference>
<dbReference type="Gene3D" id="3.40.1410.10">
    <property type="entry name" value="Chorismate lyase-like"/>
    <property type="match status" value="1"/>
</dbReference>
<dbReference type="Pfam" id="PF07702">
    <property type="entry name" value="UTRA"/>
    <property type="match status" value="1"/>
</dbReference>
<dbReference type="InterPro" id="IPR000524">
    <property type="entry name" value="Tscrpt_reg_HTH_GntR"/>
</dbReference>
<comment type="caution">
    <text evidence="5">The sequence shown here is derived from an EMBL/GenBank/DDBJ whole genome shotgun (WGS) entry which is preliminary data.</text>
</comment>
<dbReference type="PANTHER" id="PTHR44846:SF5">
    <property type="entry name" value="HTH-TYPE TRANSCRIPTIONAL REGULATOR GMUR"/>
    <property type="match status" value="1"/>
</dbReference>
<dbReference type="PRINTS" id="PR00035">
    <property type="entry name" value="HTHGNTR"/>
</dbReference>
<accession>A0ABS7KXT6</accession>
<dbReference type="RefSeq" id="WP_221861012.1">
    <property type="nucleotide sequence ID" value="NZ_JAIKTU010000006.1"/>
</dbReference>
<keyword evidence="2" id="KW-0238">DNA-binding</keyword>
<evidence type="ECO:0000313" key="5">
    <source>
        <dbReference type="EMBL" id="MBY0755633.1"/>
    </source>
</evidence>
<keyword evidence="1" id="KW-0805">Transcription regulation</keyword>